<feature type="signal peptide" evidence="1">
    <location>
        <begin position="1"/>
        <end position="30"/>
    </location>
</feature>
<reference evidence="2 3" key="1">
    <citation type="submission" date="2014-03" db="EMBL/GenBank/DDBJ databases">
        <title>Genome Sequence of Streptomyces wadayamensis A23 strain, an endophytic actinobacteria from Citrus reticulata.</title>
        <authorList>
            <person name="de Oliveira L.G."/>
            <person name="Tormet G.D."/>
            <person name="Marcon J."/>
            <person name="Samborsky M."/>
            <person name="Araujo W.L."/>
            <person name="de Azevedo J.L."/>
        </authorList>
    </citation>
    <scope>NUCLEOTIDE SEQUENCE [LARGE SCALE GENOMIC DNA]</scope>
    <source>
        <strain evidence="2 3">A23</strain>
    </source>
</reference>
<evidence type="ECO:0000313" key="2">
    <source>
        <dbReference type="EMBL" id="KDR59738.1"/>
    </source>
</evidence>
<sequence length="110" mass="10954">MSMTRKISAAGLAAVAVLGLGLASAAPASAAGPTGCKSYVDAKSVKGYAECAGGAGYVRVIVTCRDYRGTDSKHRGSWVVANSSAASVYSCGGQTAWAVAAAHETAIQIN</sequence>
<dbReference type="Proteomes" id="UP000027443">
    <property type="component" value="Unassembled WGS sequence"/>
</dbReference>
<protein>
    <recommendedName>
        <fullName evidence="4">Secreted protein</fullName>
    </recommendedName>
</protein>
<evidence type="ECO:0000313" key="3">
    <source>
        <dbReference type="Proteomes" id="UP000027443"/>
    </source>
</evidence>
<dbReference type="EMBL" id="JHDU01000070">
    <property type="protein sequence ID" value="KDR59738.1"/>
    <property type="molecule type" value="Genomic_DNA"/>
</dbReference>
<proteinExistence type="predicted"/>
<comment type="caution">
    <text evidence="2">The sequence shown here is derived from an EMBL/GenBank/DDBJ whole genome shotgun (WGS) entry which is preliminary data.</text>
</comment>
<organism evidence="2 3">
    <name type="scientific">Streptomyces wadayamensis</name>
    <dbReference type="NCBI Taxonomy" id="141454"/>
    <lineage>
        <taxon>Bacteria</taxon>
        <taxon>Bacillati</taxon>
        <taxon>Actinomycetota</taxon>
        <taxon>Actinomycetes</taxon>
        <taxon>Kitasatosporales</taxon>
        <taxon>Streptomycetaceae</taxon>
        <taxon>Streptomyces</taxon>
    </lineage>
</organism>
<evidence type="ECO:0008006" key="4">
    <source>
        <dbReference type="Google" id="ProtNLM"/>
    </source>
</evidence>
<keyword evidence="3" id="KW-1185">Reference proteome</keyword>
<gene>
    <name evidence="2" type="ORF">DC60_24105</name>
</gene>
<feature type="chain" id="PRO_5046820346" description="Secreted protein" evidence="1">
    <location>
        <begin position="31"/>
        <end position="110"/>
    </location>
</feature>
<evidence type="ECO:0000256" key="1">
    <source>
        <dbReference type="SAM" id="SignalP"/>
    </source>
</evidence>
<keyword evidence="1" id="KW-0732">Signal</keyword>
<accession>A0ABR4S280</accession>
<name>A0ABR4S280_9ACTN</name>